<dbReference type="EMBL" id="JADZSC010000002">
    <property type="protein sequence ID" value="MBH0230845.1"/>
    <property type="molecule type" value="Genomic_DNA"/>
</dbReference>
<protein>
    <submittedName>
        <fullName evidence="3">DUF3221 domain-containing protein</fullName>
    </submittedName>
</protein>
<feature type="region of interest" description="Disordered" evidence="1">
    <location>
        <begin position="19"/>
        <end position="41"/>
    </location>
</feature>
<dbReference type="Proteomes" id="UP000614490">
    <property type="component" value="Unassembled WGS sequence"/>
</dbReference>
<reference evidence="3 4" key="1">
    <citation type="journal article" date="2005" name="Int. J. Syst. Evol. Microbiol.">
        <title>Halobacillus yeomjeoni sp. nov., isolated from a marine solar saltern in Korea.</title>
        <authorList>
            <person name="Yoon J.H."/>
            <person name="Kang S.J."/>
            <person name="Lee C.H."/>
            <person name="Oh H.W."/>
            <person name="Oh T.K."/>
        </authorList>
    </citation>
    <scope>NUCLEOTIDE SEQUENCE [LARGE SCALE GENOMIC DNA]</scope>
    <source>
        <strain evidence="3 4">KCTC 3957</strain>
    </source>
</reference>
<proteinExistence type="predicted"/>
<dbReference type="PROSITE" id="PS51257">
    <property type="entry name" value="PROKAR_LIPOPROTEIN"/>
    <property type="match status" value="1"/>
</dbReference>
<keyword evidence="4" id="KW-1185">Reference proteome</keyword>
<evidence type="ECO:0000256" key="2">
    <source>
        <dbReference type="SAM" id="SignalP"/>
    </source>
</evidence>
<comment type="caution">
    <text evidence="3">The sequence shown here is derived from an EMBL/GenBank/DDBJ whole genome shotgun (WGS) entry which is preliminary data.</text>
</comment>
<dbReference type="RefSeq" id="WP_197317453.1">
    <property type="nucleotide sequence ID" value="NZ_JADZSC010000002.1"/>
</dbReference>
<dbReference type="InterPro" id="IPR021598">
    <property type="entry name" value="DUF3221"/>
</dbReference>
<evidence type="ECO:0000313" key="3">
    <source>
        <dbReference type="EMBL" id="MBH0230845.1"/>
    </source>
</evidence>
<evidence type="ECO:0000256" key="1">
    <source>
        <dbReference type="SAM" id="MobiDB-lite"/>
    </source>
</evidence>
<feature type="signal peptide" evidence="2">
    <location>
        <begin position="1"/>
        <end position="21"/>
    </location>
</feature>
<organism evidence="3 4">
    <name type="scientific">Halobacillus yeomjeoni</name>
    <dbReference type="NCBI Taxonomy" id="311194"/>
    <lineage>
        <taxon>Bacteria</taxon>
        <taxon>Bacillati</taxon>
        <taxon>Bacillota</taxon>
        <taxon>Bacilli</taxon>
        <taxon>Bacillales</taxon>
        <taxon>Bacillaceae</taxon>
        <taxon>Halobacillus</taxon>
    </lineage>
</organism>
<gene>
    <name evidence="3" type="ORF">H0267_11515</name>
</gene>
<sequence>MRALYLGLILLLVAGCGTSSSNPDEDNAAKSNTSEKKEITCDRSSIEGQTFEDLSEEEQKMYPIGQVDGSAIKNEEMYKVSAIQNVRQEFLREKLSEQGLDVPSLFEIGNMYMVKGTIVIQLKENAEKEGAVKKVVEQVKQRFNDDAIIVQKVDFSQRELEKMQDELYEAIEDRPSIKEVWNSLGTCTPGNAIEVGVKEELSEEDLSYLKEQIEAEILVEVWVDELTGYVVDTRDDEMLVNSIWFSNAPSGVKVGDRVHVKFGSVAESLPAQSSAWKTEIIEEDAGGEADLSVGEVIKEAKDKAEKEIYGISELEYKIEGDVWVVYAQGDGEFTIEVED</sequence>
<feature type="chain" id="PRO_5039666411" evidence="2">
    <location>
        <begin position="22"/>
        <end position="339"/>
    </location>
</feature>
<keyword evidence="2" id="KW-0732">Signal</keyword>
<evidence type="ECO:0000313" key="4">
    <source>
        <dbReference type="Proteomes" id="UP000614490"/>
    </source>
</evidence>
<dbReference type="AlphaFoldDB" id="A0A931HWV6"/>
<dbReference type="Pfam" id="PF11518">
    <property type="entry name" value="DUF3221"/>
    <property type="match status" value="1"/>
</dbReference>
<name>A0A931HWV6_9BACI</name>
<accession>A0A931HWV6</accession>